<dbReference type="InterPro" id="IPR052055">
    <property type="entry name" value="Hepadnavirus_pol/RT"/>
</dbReference>
<protein>
    <recommendedName>
        <fullName evidence="4">Reverse transcriptase domain-containing protein</fullName>
    </recommendedName>
</protein>
<evidence type="ECO:0000313" key="2">
    <source>
        <dbReference type="EMBL" id="KAA6382762.1"/>
    </source>
</evidence>
<dbReference type="InterPro" id="IPR043502">
    <property type="entry name" value="DNA/RNA_pol_sf"/>
</dbReference>
<sequence length="315" mass="35850">MESIGNLQELLTPTSWTTSIDITQAFHHVKVIGELSAYLAFSFNNQTYSYVDMPFEVSLAPRAFYKTLKPPGQGEVVRVNNRNNSIFDDSQLEDCVKEMSDQCKVEFSVPRVVIQYPIRNNEDKVRTQNQSVETGQPNNQRCVEKDTQKEQIAGSTKREIELPATSQPTNKLPLKGGELEWWRSRISENKTYSYSLQGAAAILTTDASQDGWSGIIQIDGMKEKIRTGGNWQNQEQRQSSNFREIKAIQLSLNSVKEEINSFKVKNILIHTDNSTTAYNLNRRRACKALSQITETVLKNGSINQINYDIQQFKIQ</sequence>
<dbReference type="PANTHER" id="PTHR33050">
    <property type="entry name" value="REVERSE TRANSCRIPTASE DOMAIN-CONTAINING PROTEIN"/>
    <property type="match status" value="1"/>
</dbReference>
<gene>
    <name evidence="2" type="ORF">EZS28_021710</name>
</gene>
<evidence type="ECO:0000313" key="3">
    <source>
        <dbReference type="Proteomes" id="UP000324800"/>
    </source>
</evidence>
<feature type="region of interest" description="Disordered" evidence="1">
    <location>
        <begin position="124"/>
        <end position="147"/>
    </location>
</feature>
<comment type="caution">
    <text evidence="2">The sequence shown here is derived from an EMBL/GenBank/DDBJ whole genome shotgun (WGS) entry which is preliminary data.</text>
</comment>
<organism evidence="2 3">
    <name type="scientific">Streblomastix strix</name>
    <dbReference type="NCBI Taxonomy" id="222440"/>
    <lineage>
        <taxon>Eukaryota</taxon>
        <taxon>Metamonada</taxon>
        <taxon>Preaxostyla</taxon>
        <taxon>Oxymonadida</taxon>
        <taxon>Streblomastigidae</taxon>
        <taxon>Streblomastix</taxon>
    </lineage>
</organism>
<feature type="compositionally biased region" description="Polar residues" evidence="1">
    <location>
        <begin position="127"/>
        <end position="141"/>
    </location>
</feature>
<reference evidence="2 3" key="1">
    <citation type="submission" date="2019-03" db="EMBL/GenBank/DDBJ databases">
        <title>Single cell metagenomics reveals metabolic interactions within the superorganism composed of flagellate Streblomastix strix and complex community of Bacteroidetes bacteria on its surface.</title>
        <authorList>
            <person name="Treitli S.C."/>
            <person name="Kolisko M."/>
            <person name="Husnik F."/>
            <person name="Keeling P."/>
            <person name="Hampl V."/>
        </authorList>
    </citation>
    <scope>NUCLEOTIDE SEQUENCE [LARGE SCALE GENOMIC DNA]</scope>
    <source>
        <strain evidence="2">ST1C</strain>
    </source>
</reference>
<dbReference type="InterPro" id="IPR043128">
    <property type="entry name" value="Rev_trsase/Diguanyl_cyclase"/>
</dbReference>
<dbReference type="AlphaFoldDB" id="A0A5J4VJH9"/>
<dbReference type="EMBL" id="SNRW01006607">
    <property type="protein sequence ID" value="KAA6382762.1"/>
    <property type="molecule type" value="Genomic_DNA"/>
</dbReference>
<dbReference type="PANTHER" id="PTHR33050:SF7">
    <property type="entry name" value="RIBONUCLEASE H"/>
    <property type="match status" value="1"/>
</dbReference>
<dbReference type="Gene3D" id="3.10.10.10">
    <property type="entry name" value="HIV Type 1 Reverse Transcriptase, subunit A, domain 1"/>
    <property type="match status" value="1"/>
</dbReference>
<evidence type="ECO:0008006" key="4">
    <source>
        <dbReference type="Google" id="ProtNLM"/>
    </source>
</evidence>
<proteinExistence type="predicted"/>
<dbReference type="Proteomes" id="UP000324800">
    <property type="component" value="Unassembled WGS sequence"/>
</dbReference>
<accession>A0A5J4VJH9</accession>
<evidence type="ECO:0000256" key="1">
    <source>
        <dbReference type="SAM" id="MobiDB-lite"/>
    </source>
</evidence>
<dbReference type="Gene3D" id="3.30.70.270">
    <property type="match status" value="1"/>
</dbReference>
<dbReference type="SUPFAM" id="SSF56672">
    <property type="entry name" value="DNA/RNA polymerases"/>
    <property type="match status" value="1"/>
</dbReference>
<name>A0A5J4VJH9_9EUKA</name>